<name>A0A2D3V7X1_9PEZI</name>
<dbReference type="GeneID" id="35604870"/>
<sequence>MLQVILCQRRNTLIGVSIRYRVCGCKLRIHHSYRLVCSHSSAPLDSSLPTSSTGKQASLPVCWINILPFNGYGNTYTYATKTEIESQ</sequence>
<dbReference type="RefSeq" id="XP_023630817.1">
    <property type="nucleotide sequence ID" value="XM_023775049.1"/>
</dbReference>
<protein>
    <submittedName>
        <fullName evidence="1">Uncharacterized protein</fullName>
    </submittedName>
</protein>
<dbReference type="EMBL" id="FJUY01000019">
    <property type="protein sequence ID" value="CZT24093.1"/>
    <property type="molecule type" value="Genomic_DNA"/>
</dbReference>
<gene>
    <name evidence="1" type="ORF">RCC_09810</name>
</gene>
<evidence type="ECO:0000313" key="1">
    <source>
        <dbReference type="EMBL" id="CZT24093.1"/>
    </source>
</evidence>
<evidence type="ECO:0000313" key="2">
    <source>
        <dbReference type="Proteomes" id="UP000225277"/>
    </source>
</evidence>
<organism evidence="1 2">
    <name type="scientific">Ramularia collo-cygni</name>
    <dbReference type="NCBI Taxonomy" id="112498"/>
    <lineage>
        <taxon>Eukaryota</taxon>
        <taxon>Fungi</taxon>
        <taxon>Dikarya</taxon>
        <taxon>Ascomycota</taxon>
        <taxon>Pezizomycotina</taxon>
        <taxon>Dothideomycetes</taxon>
        <taxon>Dothideomycetidae</taxon>
        <taxon>Mycosphaerellales</taxon>
        <taxon>Mycosphaerellaceae</taxon>
        <taxon>Ramularia</taxon>
    </lineage>
</organism>
<reference evidence="1 2" key="1">
    <citation type="submission" date="2016-03" db="EMBL/GenBank/DDBJ databases">
        <authorList>
            <person name="Ploux O."/>
        </authorList>
    </citation>
    <scope>NUCLEOTIDE SEQUENCE [LARGE SCALE GENOMIC DNA]</scope>
    <source>
        <strain evidence="1 2">URUG2</strain>
    </source>
</reference>
<proteinExistence type="predicted"/>
<accession>A0A2D3V7X1</accession>
<keyword evidence="2" id="KW-1185">Reference proteome</keyword>
<dbReference type="Proteomes" id="UP000225277">
    <property type="component" value="Unassembled WGS sequence"/>
</dbReference>
<dbReference type="AlphaFoldDB" id="A0A2D3V7X1"/>